<dbReference type="InterPro" id="IPR057569">
    <property type="entry name" value="C2_nem"/>
</dbReference>
<accession>A0A498SCY3</accession>
<evidence type="ECO:0000259" key="12">
    <source>
        <dbReference type="Pfam" id="PF25330"/>
    </source>
</evidence>
<evidence type="ECO:0000256" key="3">
    <source>
        <dbReference type="ARBA" id="ARBA00022448"/>
    </source>
</evidence>
<dbReference type="InterPro" id="IPR005336">
    <property type="entry name" value="MPC"/>
</dbReference>
<feature type="transmembrane region" description="Helical" evidence="11">
    <location>
        <begin position="329"/>
        <end position="354"/>
    </location>
</feature>
<dbReference type="PANTHER" id="PTHR38626:SF4">
    <property type="entry name" value="SKN-1 DEPENDENT ZYGOTIC TRANSCRIPT"/>
    <property type="match status" value="1"/>
</dbReference>
<evidence type="ECO:0000256" key="2">
    <source>
        <dbReference type="ARBA" id="ARBA00006416"/>
    </source>
</evidence>
<dbReference type="STRING" id="6277.A0A498SCY3"/>
<comment type="subcellular location">
    <subcellularLocation>
        <location evidence="1">Mitochondrion inner membrane</location>
        <topology evidence="1">Multi-pass membrane protein</topology>
    </subcellularLocation>
</comment>
<dbReference type="AlphaFoldDB" id="A0A498SCY3"/>
<evidence type="ECO:0000256" key="10">
    <source>
        <dbReference type="SAM" id="MobiDB-lite"/>
    </source>
</evidence>
<feature type="domain" description="C2" evidence="12">
    <location>
        <begin position="156"/>
        <end position="296"/>
    </location>
</feature>
<keyword evidence="14" id="KW-1185">Reference proteome</keyword>
<feature type="compositionally biased region" description="Basic and acidic residues" evidence="10">
    <location>
        <begin position="461"/>
        <end position="475"/>
    </location>
</feature>
<feature type="transmembrane region" description="Helical" evidence="11">
    <location>
        <begin position="49"/>
        <end position="69"/>
    </location>
</feature>
<evidence type="ECO:0000313" key="13">
    <source>
        <dbReference type="EMBL" id="VBB30049.1"/>
    </source>
</evidence>
<protein>
    <recommendedName>
        <fullName evidence="12">C2 domain-containing protein</fullName>
    </recommendedName>
</protein>
<keyword evidence="4 11" id="KW-0812">Transmembrane</keyword>
<dbReference type="InterPro" id="IPR040426">
    <property type="entry name" value="C05B5.4-like"/>
</dbReference>
<keyword evidence="5" id="KW-0999">Mitochondrion inner membrane</keyword>
<evidence type="ECO:0000256" key="8">
    <source>
        <dbReference type="ARBA" id="ARBA00023136"/>
    </source>
</evidence>
<keyword evidence="7" id="KW-0496">Mitochondrion</keyword>
<feature type="transmembrane region" description="Helical" evidence="11">
    <location>
        <begin position="115"/>
        <end position="137"/>
    </location>
</feature>
<keyword evidence="6 11" id="KW-1133">Transmembrane helix</keyword>
<dbReference type="OrthoDB" id="1697690at2759"/>
<sequence length="691" mass="78300">MNAIMKTINRHSAKEWINYFCSTHFWGPVANWGIPIAALADLKKNPDLISGPMTTALCIYSAVFMRFACRVEPRNMLLFSCHFANITLQLMQVTNLYKKDELACNYKKEKNEAKYFSISGMFLTIALSFLVIWSSAIHAAQVVTSASTIRQRDPEEFWISANLLNVEWKLACLTVTYCNQPELKMIKRNSVNEEKSSFSWQLDQNFEQLSNSVFISHWSEGSPMDIEMSIEIIGIDPKYRFQRSCDQTAATKAFKYEAQDEHFENSGGANGSELDEMIVELQGRCFNASLTVQKHIGRCPWCAKFKTTTIATTTKSYENGFSAIKQYDLLVIICIITSCLIIICPLLCIFNQYWKFGKLSTRKAPILPVVQSKSWKIMKFRGNDHFITNSMSESKNSNSSGGSSSRISLKHKSLINSTGGQSSANSDTVIESDCSSSVISQGMANMMIDNMTDTVSKRIEDDNMKGKSEKEDGSEKSISSNEDFEIIGSHARISKHAATDDGKSNDPLTDLFKKHIVKKRVPKLSYNLQQEREVESAMLTCAKKVNGRQESNLEENEHHDETLEETIIRQQQTIEKLENQLKFVIMDWKKNDRGIAQQHLHLAFKQSNSSIYIYDHGPSSGKYFTFGDRIIDIDGITFIKAVDLRDRILWSRHNKDHFTSIVERPATEQALHTVSTLLQPSLSSFSVILKA</sequence>
<keyword evidence="9" id="KW-0175">Coiled coil</keyword>
<keyword evidence="3" id="KW-0813">Transport</keyword>
<proteinExistence type="inferred from homology"/>
<evidence type="ECO:0000256" key="5">
    <source>
        <dbReference type="ARBA" id="ARBA00022792"/>
    </source>
</evidence>
<evidence type="ECO:0000256" key="4">
    <source>
        <dbReference type="ARBA" id="ARBA00022692"/>
    </source>
</evidence>
<dbReference type="GO" id="GO:0005743">
    <property type="term" value="C:mitochondrial inner membrane"/>
    <property type="evidence" value="ECO:0007669"/>
    <property type="project" value="UniProtKB-SubCell"/>
</dbReference>
<feature type="transmembrane region" description="Helical" evidence="11">
    <location>
        <begin position="157"/>
        <end position="178"/>
    </location>
</feature>
<dbReference type="Pfam" id="PF03650">
    <property type="entry name" value="MPC"/>
    <property type="match status" value="1"/>
</dbReference>
<evidence type="ECO:0000256" key="6">
    <source>
        <dbReference type="ARBA" id="ARBA00022989"/>
    </source>
</evidence>
<organism evidence="13 14">
    <name type="scientific">Acanthocheilonema viteae</name>
    <name type="common">Filarial nematode worm</name>
    <name type="synonym">Dipetalonema viteae</name>
    <dbReference type="NCBI Taxonomy" id="6277"/>
    <lineage>
        <taxon>Eukaryota</taxon>
        <taxon>Metazoa</taxon>
        <taxon>Ecdysozoa</taxon>
        <taxon>Nematoda</taxon>
        <taxon>Chromadorea</taxon>
        <taxon>Rhabditida</taxon>
        <taxon>Spirurina</taxon>
        <taxon>Spiruromorpha</taxon>
        <taxon>Filarioidea</taxon>
        <taxon>Onchocercidae</taxon>
        <taxon>Acanthocheilonema</taxon>
    </lineage>
</organism>
<evidence type="ECO:0000313" key="14">
    <source>
        <dbReference type="Proteomes" id="UP000276991"/>
    </source>
</evidence>
<dbReference type="GO" id="GO:0006850">
    <property type="term" value="P:pyruvate import into mitochondria"/>
    <property type="evidence" value="ECO:0007669"/>
    <property type="project" value="InterPro"/>
</dbReference>
<evidence type="ECO:0000256" key="11">
    <source>
        <dbReference type="SAM" id="Phobius"/>
    </source>
</evidence>
<dbReference type="Proteomes" id="UP000276991">
    <property type="component" value="Unassembled WGS sequence"/>
</dbReference>
<keyword evidence="8 11" id="KW-0472">Membrane</keyword>
<evidence type="ECO:0000256" key="9">
    <source>
        <dbReference type="SAM" id="Coils"/>
    </source>
</evidence>
<name>A0A498SCY3_ACAVI</name>
<gene>
    <name evidence="13" type="ORF">NAV_LOCUS4840</name>
</gene>
<feature type="coiled-coil region" evidence="9">
    <location>
        <begin position="560"/>
        <end position="587"/>
    </location>
</feature>
<dbReference type="Pfam" id="PF25330">
    <property type="entry name" value="C2_nem"/>
    <property type="match status" value="1"/>
</dbReference>
<dbReference type="PANTHER" id="PTHR38626">
    <property type="entry name" value="SKN-1 DEPENDENT ZYGOTIC TRANSCRIPT-RELATED"/>
    <property type="match status" value="1"/>
</dbReference>
<comment type="similarity">
    <text evidence="2">Belongs to the mitochondrial pyruvate carrier (MPC) (TC 2.A.105) family.</text>
</comment>
<evidence type="ECO:0000256" key="7">
    <source>
        <dbReference type="ARBA" id="ARBA00023128"/>
    </source>
</evidence>
<dbReference type="EMBL" id="UPTC01000771">
    <property type="protein sequence ID" value="VBB30049.1"/>
    <property type="molecule type" value="Genomic_DNA"/>
</dbReference>
<evidence type="ECO:0000256" key="1">
    <source>
        <dbReference type="ARBA" id="ARBA00004448"/>
    </source>
</evidence>
<reference evidence="13 14" key="1">
    <citation type="submission" date="2018-08" db="EMBL/GenBank/DDBJ databases">
        <authorList>
            <person name="Laetsch R D."/>
            <person name="Stevens L."/>
            <person name="Kumar S."/>
            <person name="Blaxter L. M."/>
        </authorList>
    </citation>
    <scope>NUCLEOTIDE SEQUENCE [LARGE SCALE GENOMIC DNA]</scope>
</reference>
<feature type="region of interest" description="Disordered" evidence="10">
    <location>
        <begin position="461"/>
        <end position="482"/>
    </location>
</feature>